<accession>A0A427YHT0</accession>
<feature type="region of interest" description="Disordered" evidence="1">
    <location>
        <begin position="24"/>
        <end position="76"/>
    </location>
</feature>
<feature type="compositionally biased region" description="Polar residues" evidence="1">
    <location>
        <begin position="28"/>
        <end position="38"/>
    </location>
</feature>
<proteinExistence type="predicted"/>
<evidence type="ECO:0000256" key="1">
    <source>
        <dbReference type="SAM" id="MobiDB-lite"/>
    </source>
</evidence>
<dbReference type="SUPFAM" id="SSF55298">
    <property type="entry name" value="YjgF-like"/>
    <property type="match status" value="1"/>
</dbReference>
<keyword evidence="3" id="KW-1185">Reference proteome</keyword>
<dbReference type="Proteomes" id="UP000279259">
    <property type="component" value="Unassembled WGS sequence"/>
</dbReference>
<protein>
    <submittedName>
        <fullName evidence="2">Uncharacterized protein</fullName>
    </submittedName>
</protein>
<evidence type="ECO:0000313" key="3">
    <source>
        <dbReference type="Proteomes" id="UP000279259"/>
    </source>
</evidence>
<feature type="compositionally biased region" description="Basic and acidic residues" evidence="1">
    <location>
        <begin position="39"/>
        <end position="54"/>
    </location>
</feature>
<dbReference type="Gene3D" id="3.30.1330.40">
    <property type="entry name" value="RutC-like"/>
    <property type="match status" value="1"/>
</dbReference>
<dbReference type="AlphaFoldDB" id="A0A427YHT0"/>
<evidence type="ECO:0000313" key="2">
    <source>
        <dbReference type="EMBL" id="RSH90638.1"/>
    </source>
</evidence>
<dbReference type="InterPro" id="IPR035959">
    <property type="entry name" value="RutC-like_sf"/>
</dbReference>
<dbReference type="OrthoDB" id="309640at2759"/>
<dbReference type="EMBL" id="RSCD01000010">
    <property type="protein sequence ID" value="RSH90638.1"/>
    <property type="molecule type" value="Genomic_DNA"/>
</dbReference>
<organism evidence="2 3">
    <name type="scientific">Saitozyma podzolica</name>
    <dbReference type="NCBI Taxonomy" id="1890683"/>
    <lineage>
        <taxon>Eukaryota</taxon>
        <taxon>Fungi</taxon>
        <taxon>Dikarya</taxon>
        <taxon>Basidiomycota</taxon>
        <taxon>Agaricomycotina</taxon>
        <taxon>Tremellomycetes</taxon>
        <taxon>Tremellales</taxon>
        <taxon>Trimorphomycetaceae</taxon>
        <taxon>Saitozyma</taxon>
    </lineage>
</organism>
<gene>
    <name evidence="2" type="ORF">EHS25_001243</name>
</gene>
<reference evidence="2 3" key="1">
    <citation type="submission" date="2018-11" db="EMBL/GenBank/DDBJ databases">
        <title>Genome sequence of Saitozyma podzolica DSM 27192.</title>
        <authorList>
            <person name="Aliyu H."/>
            <person name="Gorte O."/>
            <person name="Ochsenreither K."/>
        </authorList>
    </citation>
    <scope>NUCLEOTIDE SEQUENCE [LARGE SCALE GENOMIC DNA]</scope>
    <source>
        <strain evidence="2 3">DSM 27192</strain>
    </source>
</reference>
<dbReference type="CDD" id="cd00448">
    <property type="entry name" value="YjgF_YER057c_UK114_family"/>
    <property type="match status" value="1"/>
</dbReference>
<comment type="caution">
    <text evidence="2">The sequence shown here is derived from an EMBL/GenBank/DDBJ whole genome shotgun (WGS) entry which is preliminary data.</text>
</comment>
<dbReference type="InterPro" id="IPR006175">
    <property type="entry name" value="YjgF/YER057c/UK114"/>
</dbReference>
<sequence length="205" mass="22452">MSADYTNSSATAVDLHAMVCPKVEEVQPLTQTPSSRSNRPIDEPRPVDPAEKIRQGGKHVPSDATPLRDSTGGRNPMKREIIRVEPISSNFEKWKVPVAACTRANGMVFVSGMPPFDPQTGEVLANAPFEQQVELIMAQLKACLEAAGSDLDHILKCNVLCVSASTSRPSTRSMPVTSRWTRRPAFSSAFRSGRDRSTSRSTAWR</sequence>
<name>A0A427YHT0_9TREE</name>
<dbReference type="Pfam" id="PF01042">
    <property type="entry name" value="Ribonuc_L-PSP"/>
    <property type="match status" value="1"/>
</dbReference>